<dbReference type="EMBL" id="JAXHPO010000050">
    <property type="protein sequence ID" value="MDY6551117.1"/>
    <property type="molecule type" value="Genomic_DNA"/>
</dbReference>
<accession>A0ABU5GL52</accession>
<evidence type="ECO:0000313" key="1">
    <source>
        <dbReference type="EMBL" id="MDY6551117.1"/>
    </source>
</evidence>
<gene>
    <name evidence="1" type="ORF">SKM48_10225</name>
</gene>
<protein>
    <submittedName>
        <fullName evidence="1">Uncharacterized protein</fullName>
    </submittedName>
</protein>
<keyword evidence="2" id="KW-1185">Reference proteome</keyword>
<dbReference type="RefSeq" id="WP_321104386.1">
    <property type="nucleotide sequence ID" value="NZ_JAXHPO010000050.1"/>
</dbReference>
<sequence>MKFSDSMRFPYPILSEITEDYSVGKFGCEFIIEEQKNGSLVLTSNITIDDSPKIVELIQQGKVAVGYYIMCRDTYYDVLQPAILGRHSVTIPEGTLFGTVKLRPVAWTTQDDVDLSTSTLDPEFSIQPLVSKGSIVALDNEHRFSMDPKKYQSVGSVFELVSNDTAEPGIFEVDTENSRIKIVTDKNTFERISQLRDTTDRNYLLCSLFLPALTEVLARVSKTEDEGKMWYQVLNAKYDELGLDFTSTSPVRDAQTLLQQPLHEFFELMERV</sequence>
<organism evidence="1 2">
    <name type="scientific">Acinetobacter faecalis</name>
    <dbReference type="NCBI Taxonomy" id="2665161"/>
    <lineage>
        <taxon>Bacteria</taxon>
        <taxon>Pseudomonadati</taxon>
        <taxon>Pseudomonadota</taxon>
        <taxon>Gammaproteobacteria</taxon>
        <taxon>Moraxellales</taxon>
        <taxon>Moraxellaceae</taxon>
        <taxon>Acinetobacter</taxon>
    </lineage>
</organism>
<proteinExistence type="predicted"/>
<dbReference type="Proteomes" id="UP001284094">
    <property type="component" value="Unassembled WGS sequence"/>
</dbReference>
<name>A0ABU5GL52_9GAMM</name>
<evidence type="ECO:0000313" key="2">
    <source>
        <dbReference type="Proteomes" id="UP001284094"/>
    </source>
</evidence>
<reference evidence="1 2" key="1">
    <citation type="journal article" date="2024" name="Syst. Appl. Microbiol.">
        <title>Evidence for the occurrence of Acinetobacter faecalis in cattle feces and its emended description.</title>
        <authorList>
            <person name="Kyselkova M."/>
            <person name="Xanthopoulou K."/>
            <person name="Shestivska V."/>
            <person name="Spanelova P."/>
            <person name="Maixnerova M."/>
            <person name="Higgins P.G."/>
            <person name="Nemec A."/>
        </authorList>
    </citation>
    <scope>NUCLEOTIDE SEQUENCE [LARGE SCALE GENOMIC DNA]</scope>
    <source>
        <strain evidence="1 2">ANC 7225</strain>
    </source>
</reference>
<comment type="caution">
    <text evidence="1">The sequence shown here is derived from an EMBL/GenBank/DDBJ whole genome shotgun (WGS) entry which is preliminary data.</text>
</comment>